<evidence type="ECO:0000256" key="7">
    <source>
        <dbReference type="ARBA" id="ARBA00022970"/>
    </source>
</evidence>
<feature type="transmembrane region" description="Helical" evidence="16">
    <location>
        <begin position="231"/>
        <end position="251"/>
    </location>
</feature>
<keyword evidence="19" id="KW-1185">Reference proteome</keyword>
<dbReference type="RefSeq" id="XP_004995669.1">
    <property type="nucleotide sequence ID" value="XM_004995612.1"/>
</dbReference>
<dbReference type="Proteomes" id="UP000007799">
    <property type="component" value="Unassembled WGS sequence"/>
</dbReference>
<evidence type="ECO:0000256" key="10">
    <source>
        <dbReference type="ARBA" id="ARBA00023136"/>
    </source>
</evidence>
<keyword evidence="5" id="KW-0479">Metal-binding</keyword>
<keyword evidence="3" id="KW-0813">Transport</keyword>
<feature type="transmembrane region" description="Helical" evidence="16">
    <location>
        <begin position="263"/>
        <end position="280"/>
    </location>
</feature>
<feature type="transmembrane region" description="Helical" evidence="16">
    <location>
        <begin position="134"/>
        <end position="155"/>
    </location>
</feature>
<dbReference type="GO" id="GO:0031902">
    <property type="term" value="C:late endosome membrane"/>
    <property type="evidence" value="ECO:0007669"/>
    <property type="project" value="UniProtKB-SubCell"/>
</dbReference>
<dbReference type="PANTHER" id="PTHR22950:SF244">
    <property type="entry name" value="NEUTRAL AMINO ACID TRANSPORTER 9"/>
    <property type="match status" value="1"/>
</dbReference>
<evidence type="ECO:0000256" key="13">
    <source>
        <dbReference type="ARBA" id="ARBA00023228"/>
    </source>
</evidence>
<organism evidence="19">
    <name type="scientific">Salpingoeca rosetta (strain ATCC 50818 / BSB-021)</name>
    <dbReference type="NCBI Taxonomy" id="946362"/>
    <lineage>
        <taxon>Eukaryota</taxon>
        <taxon>Choanoflagellata</taxon>
        <taxon>Craspedida</taxon>
        <taxon>Salpingoecidae</taxon>
        <taxon>Salpingoeca</taxon>
    </lineage>
</organism>
<dbReference type="EMBL" id="GL832961">
    <property type="protein sequence ID" value="EGD82433.1"/>
    <property type="molecule type" value="Genomic_DNA"/>
</dbReference>
<evidence type="ECO:0000256" key="4">
    <source>
        <dbReference type="ARBA" id="ARBA00022692"/>
    </source>
</evidence>
<evidence type="ECO:0000256" key="8">
    <source>
        <dbReference type="ARBA" id="ARBA00022989"/>
    </source>
</evidence>
<keyword evidence="7" id="KW-0029">Amino-acid transport</keyword>
<keyword evidence="8 16" id="KW-1133">Transmembrane helix</keyword>
<evidence type="ECO:0000256" key="14">
    <source>
        <dbReference type="ARBA" id="ARBA00038442"/>
    </source>
</evidence>
<evidence type="ECO:0000256" key="9">
    <source>
        <dbReference type="ARBA" id="ARBA00023053"/>
    </source>
</evidence>
<dbReference type="OrthoDB" id="294730at2759"/>
<feature type="domain" description="Amino acid transporter transmembrane" evidence="17">
    <location>
        <begin position="108"/>
        <end position="505"/>
    </location>
</feature>
<dbReference type="InterPro" id="IPR013057">
    <property type="entry name" value="AA_transpt_TM"/>
</dbReference>
<dbReference type="STRING" id="946362.F2U467"/>
<accession>F2U467</accession>
<feature type="region of interest" description="Disordered" evidence="15">
    <location>
        <begin position="1"/>
        <end position="49"/>
    </location>
</feature>
<keyword evidence="10 16" id="KW-0472">Membrane</keyword>
<dbReference type="FunCoup" id="F2U467">
    <property type="interactions" value="622"/>
</dbReference>
<dbReference type="PANTHER" id="PTHR22950">
    <property type="entry name" value="AMINO ACID TRANSPORTER"/>
    <property type="match status" value="1"/>
</dbReference>
<evidence type="ECO:0000259" key="17">
    <source>
        <dbReference type="Pfam" id="PF01490"/>
    </source>
</evidence>
<evidence type="ECO:0000256" key="6">
    <source>
        <dbReference type="ARBA" id="ARBA00022753"/>
    </source>
</evidence>
<reference evidence="18" key="1">
    <citation type="submission" date="2009-08" db="EMBL/GenBank/DDBJ databases">
        <title>Annotation of Salpingoeca rosetta.</title>
        <authorList>
            <consortium name="The Broad Institute Genome Sequencing Platform"/>
            <person name="Russ C."/>
            <person name="Cuomo C."/>
            <person name="Burger G."/>
            <person name="Gray M.W."/>
            <person name="Holland P.W.H."/>
            <person name="King N."/>
            <person name="Lang F.B.F."/>
            <person name="Roger A.J."/>
            <person name="Ruiz-Trillo I."/>
            <person name="Young S.K."/>
            <person name="Zeng Q."/>
            <person name="Gargeya S."/>
            <person name="Alvarado L."/>
            <person name="Berlin A."/>
            <person name="Chapman S.B."/>
            <person name="Chen Z."/>
            <person name="Freedman E."/>
            <person name="Gellesch M."/>
            <person name="Goldberg J."/>
            <person name="Griggs A."/>
            <person name="Gujja S."/>
            <person name="Heilman E."/>
            <person name="Heiman D."/>
            <person name="Howarth C."/>
            <person name="Mehta T."/>
            <person name="Neiman D."/>
            <person name="Pearson M."/>
            <person name="Roberts A."/>
            <person name="Saif S."/>
            <person name="Shea T."/>
            <person name="Shenoy N."/>
            <person name="Sisk P."/>
            <person name="Stolte C."/>
            <person name="Sykes S."/>
            <person name="White J."/>
            <person name="Yandava C."/>
            <person name="Haas B."/>
            <person name="Nusbaum C."/>
            <person name="Birren B."/>
        </authorList>
    </citation>
    <scope>NUCLEOTIDE SEQUENCE [LARGE SCALE GENOMIC DNA]</scope>
    <source>
        <strain evidence="18">ATCC 50818</strain>
    </source>
</reference>
<name>F2U467_SALR5</name>
<keyword evidence="6" id="KW-0967">Endosome</keyword>
<evidence type="ECO:0000256" key="2">
    <source>
        <dbReference type="ARBA" id="ARBA00004155"/>
    </source>
</evidence>
<dbReference type="GO" id="GO:0046872">
    <property type="term" value="F:metal ion binding"/>
    <property type="evidence" value="ECO:0007669"/>
    <property type="project" value="UniProtKB-KW"/>
</dbReference>
<keyword evidence="13" id="KW-0458">Lysosome</keyword>
<keyword evidence="4 16" id="KW-0812">Transmembrane</keyword>
<dbReference type="GO" id="GO:0015179">
    <property type="term" value="F:L-amino acid transmembrane transporter activity"/>
    <property type="evidence" value="ECO:0007669"/>
    <property type="project" value="TreeGrafter"/>
</dbReference>
<feature type="transmembrane region" description="Helical" evidence="16">
    <location>
        <begin position="300"/>
        <end position="318"/>
    </location>
</feature>
<dbReference type="GO" id="GO:0005765">
    <property type="term" value="C:lysosomal membrane"/>
    <property type="evidence" value="ECO:0007669"/>
    <property type="project" value="UniProtKB-SubCell"/>
</dbReference>
<evidence type="ECO:0000256" key="15">
    <source>
        <dbReference type="SAM" id="MobiDB-lite"/>
    </source>
</evidence>
<dbReference type="InParanoid" id="F2U467"/>
<dbReference type="AlphaFoldDB" id="F2U467"/>
<dbReference type="eggNOG" id="KOG1305">
    <property type="taxonomic scope" value="Eukaryota"/>
</dbReference>
<dbReference type="GeneID" id="16076253"/>
<feature type="transmembrane region" description="Helical" evidence="16">
    <location>
        <begin position="489"/>
        <end position="508"/>
    </location>
</feature>
<keyword evidence="9" id="KW-0915">Sodium</keyword>
<dbReference type="Pfam" id="PF01490">
    <property type="entry name" value="Aa_trans"/>
    <property type="match status" value="1"/>
</dbReference>
<comment type="subcellular location">
    <subcellularLocation>
        <location evidence="1">Late endosome membrane</location>
        <topology evidence="1">Multi-pass membrane protein</topology>
    </subcellularLocation>
    <subcellularLocation>
        <location evidence="2">Lysosome membrane</location>
        <topology evidence="2">Multi-pass membrane protein</topology>
    </subcellularLocation>
</comment>
<dbReference type="OMA" id="HWFTPTE"/>
<dbReference type="KEGG" id="sre:PTSG_11963"/>
<feature type="transmembrane region" description="Helical" evidence="16">
    <location>
        <begin position="182"/>
        <end position="204"/>
    </location>
</feature>
<evidence type="ECO:0000313" key="19">
    <source>
        <dbReference type="Proteomes" id="UP000007799"/>
    </source>
</evidence>
<sequence length="510" mass="56694">MSASEKDPLLPSNKDTSIQTRTPPDAVSQLSNSGDASSEQRQPFDISGRRLTRRSSELAQAHLQRLKLYSRLAPANKPNSIIMPAHVLPDSIFVIGLPKGGEQSSYVTILSLWNTMMGTSVLAMPWAISQAGFALGLLCIVIMCGLALYTCQIVLASGQGGRMNGTDVEFIDVCLHYLGKKAYIVAMLFSVLTLVGACMVYWVLMSSFLYTSVDYFHAPGNHTDEGTWGDYWNTSYVPLYLVIIVFPLLNFKSLSFFTRFNSLGIVSIVYILFFVVYAAANGGSYDNSPVGGINFDHQTLFSSNFVSFTGVLALSFFIHNGVLSIMRNQRNPENNARDLNLAYLFVALTYTIVGVIYYLAYKGDKTKINNNFLLDFKKDADNFLFALLADVFLFIQMLTVFPLLMYIVRFQVLTALFNGKEWPGTLHVVVLNLMVTTCCVLIAVFYPSIGTILRYTGAFSGLVYLFALPALTKMEMQRRKGELTVWSKIFHYGLILIGLLNVIGQFLVSS</sequence>
<comment type="similarity">
    <text evidence="14">Belongs to the amino acid/polyamine transporter 2 family. SLC38A9 subfamily.</text>
</comment>
<evidence type="ECO:0000256" key="5">
    <source>
        <dbReference type="ARBA" id="ARBA00022723"/>
    </source>
</evidence>
<evidence type="ECO:0000256" key="3">
    <source>
        <dbReference type="ARBA" id="ARBA00022448"/>
    </source>
</evidence>
<gene>
    <name evidence="18" type="ORF">PTSG_11963</name>
</gene>
<keyword evidence="11" id="KW-1015">Disulfide bond</keyword>
<feature type="transmembrane region" description="Helical" evidence="16">
    <location>
        <begin position="428"/>
        <end position="446"/>
    </location>
</feature>
<feature type="transmembrane region" description="Helical" evidence="16">
    <location>
        <begin position="339"/>
        <end position="360"/>
    </location>
</feature>
<feature type="compositionally biased region" description="Polar residues" evidence="15">
    <location>
        <begin position="13"/>
        <end position="41"/>
    </location>
</feature>
<evidence type="ECO:0000256" key="1">
    <source>
        <dbReference type="ARBA" id="ARBA00004107"/>
    </source>
</evidence>
<feature type="transmembrane region" description="Helical" evidence="16">
    <location>
        <begin position="452"/>
        <end position="468"/>
    </location>
</feature>
<feature type="transmembrane region" description="Helical" evidence="16">
    <location>
        <begin position="383"/>
        <end position="408"/>
    </location>
</feature>
<evidence type="ECO:0000256" key="11">
    <source>
        <dbReference type="ARBA" id="ARBA00023157"/>
    </source>
</evidence>
<proteinExistence type="inferred from homology"/>
<evidence type="ECO:0000256" key="12">
    <source>
        <dbReference type="ARBA" id="ARBA00023180"/>
    </source>
</evidence>
<evidence type="ECO:0000256" key="16">
    <source>
        <dbReference type="SAM" id="Phobius"/>
    </source>
</evidence>
<keyword evidence="12" id="KW-0325">Glycoprotein</keyword>
<evidence type="ECO:0000313" key="18">
    <source>
        <dbReference type="EMBL" id="EGD82433.1"/>
    </source>
</evidence>
<protein>
    <recommendedName>
        <fullName evidence="17">Amino acid transporter transmembrane domain-containing protein</fullName>
    </recommendedName>
</protein>